<proteinExistence type="predicted"/>
<dbReference type="SUPFAM" id="SSF56935">
    <property type="entry name" value="Porins"/>
    <property type="match status" value="1"/>
</dbReference>
<dbReference type="InterPro" id="IPR026891">
    <property type="entry name" value="Fn3-like"/>
</dbReference>
<evidence type="ECO:0000313" key="2">
    <source>
        <dbReference type="EMBL" id="RGU56739.1"/>
    </source>
</evidence>
<sequence length="254" mass="29067">MVLAKGAMGEEPAYPHLELLEKGIDWFDEIFRVASVRDYQIGLNGGAENVSYNLSVGFFQQKGVIKRNEYHRLTLRANNEYRPWEKVTIGHNLSAAFSLKSNDDPAVVGQAYRLSPTVKPYNEEGDFSDSQNSSTGNPLATIAYLNNNTRDDRVAGNAYLTWEVIEDLSFRISFGIDLLNRREWIFRYEFYVYSTYQKLALKAGETRNVEFLITPETISMYNLKMEYGPEPGDFKVWIAANAEDESNEGLFSYR</sequence>
<accession>A0A412TSI9</accession>
<dbReference type="Proteomes" id="UP000284243">
    <property type="component" value="Unassembled WGS sequence"/>
</dbReference>
<gene>
    <name evidence="2" type="ORF">DWW57_07660</name>
</gene>
<comment type="caution">
    <text evidence="2">The sequence shown here is derived from an EMBL/GenBank/DDBJ whole genome shotgun (WGS) entry which is preliminary data.</text>
</comment>
<evidence type="ECO:0000259" key="1">
    <source>
        <dbReference type="SMART" id="SM01217"/>
    </source>
</evidence>
<dbReference type="InterPro" id="IPR013783">
    <property type="entry name" value="Ig-like_fold"/>
</dbReference>
<dbReference type="SMART" id="SM01217">
    <property type="entry name" value="Fn3_like"/>
    <property type="match status" value="1"/>
</dbReference>
<dbReference type="AlphaFoldDB" id="A0A412TSI9"/>
<dbReference type="Pfam" id="PF14310">
    <property type="entry name" value="Fn3-like"/>
    <property type="match status" value="1"/>
</dbReference>
<name>A0A412TSI9_9BACT</name>
<reference evidence="2 3" key="1">
    <citation type="submission" date="2018-08" db="EMBL/GenBank/DDBJ databases">
        <title>A genome reference for cultivated species of the human gut microbiota.</title>
        <authorList>
            <person name="Zou Y."/>
            <person name="Xue W."/>
            <person name="Luo G."/>
        </authorList>
    </citation>
    <scope>NUCLEOTIDE SEQUENCE [LARGE SCALE GENOMIC DNA]</scope>
    <source>
        <strain evidence="2 3">AF16-14</strain>
    </source>
</reference>
<protein>
    <recommendedName>
        <fullName evidence="1">Fibronectin type III-like domain-containing protein</fullName>
    </recommendedName>
</protein>
<dbReference type="EMBL" id="QRYC01000008">
    <property type="protein sequence ID" value="RGU56739.1"/>
    <property type="molecule type" value="Genomic_DNA"/>
</dbReference>
<organism evidence="2 3">
    <name type="scientific">Odoribacter splanchnicus</name>
    <dbReference type="NCBI Taxonomy" id="28118"/>
    <lineage>
        <taxon>Bacteria</taxon>
        <taxon>Pseudomonadati</taxon>
        <taxon>Bacteroidota</taxon>
        <taxon>Bacteroidia</taxon>
        <taxon>Bacteroidales</taxon>
        <taxon>Odoribacteraceae</taxon>
        <taxon>Odoribacter</taxon>
    </lineage>
</organism>
<evidence type="ECO:0000313" key="3">
    <source>
        <dbReference type="Proteomes" id="UP000284243"/>
    </source>
</evidence>
<dbReference type="Gene3D" id="2.60.40.10">
    <property type="entry name" value="Immunoglobulins"/>
    <property type="match status" value="1"/>
</dbReference>
<feature type="domain" description="Fibronectin type III-like" evidence="1">
    <location>
        <begin position="192"/>
        <end position="242"/>
    </location>
</feature>